<sequence>MQWIKQRLSGILGRDAERLARQYLEEQGLSYIQANYRCKVGEIDLIMRDQQELVFVEVKYRTRQSHGAAAEYFNRHKRRKFESALHHYLIANQLNPANIAHRIDLVAIDGQHIQWIKYI</sequence>
<proteinExistence type="inferred from homology"/>
<dbReference type="SUPFAM" id="SSF52980">
    <property type="entry name" value="Restriction endonuclease-like"/>
    <property type="match status" value="1"/>
</dbReference>
<dbReference type="NCBIfam" id="TIGR00252">
    <property type="entry name" value="YraN family protein"/>
    <property type="match status" value="1"/>
</dbReference>
<comment type="similarity">
    <text evidence="1 2">Belongs to the UPF0102 family.</text>
</comment>
<evidence type="ECO:0000313" key="4">
    <source>
        <dbReference type="Proteomes" id="UP000606935"/>
    </source>
</evidence>
<dbReference type="PANTHER" id="PTHR34039:SF1">
    <property type="entry name" value="UPF0102 PROTEIN YRAN"/>
    <property type="match status" value="1"/>
</dbReference>
<gene>
    <name evidence="3" type="ORF">GCM10010982_18940</name>
</gene>
<dbReference type="InterPro" id="IPR011335">
    <property type="entry name" value="Restrct_endonuc-II-like"/>
</dbReference>
<dbReference type="HAMAP" id="MF_00048">
    <property type="entry name" value="UPF0102"/>
    <property type="match status" value="1"/>
</dbReference>
<keyword evidence="4" id="KW-1185">Reference proteome</keyword>
<evidence type="ECO:0000256" key="2">
    <source>
        <dbReference type="HAMAP-Rule" id="MF_00048"/>
    </source>
</evidence>
<dbReference type="InterPro" id="IPR011856">
    <property type="entry name" value="tRNA_endonuc-like_dom_sf"/>
</dbReference>
<dbReference type="AlphaFoldDB" id="A0A917YYF7"/>
<dbReference type="CDD" id="cd20736">
    <property type="entry name" value="PoNe_Nuclease"/>
    <property type="match status" value="1"/>
</dbReference>
<evidence type="ECO:0000256" key="1">
    <source>
        <dbReference type="ARBA" id="ARBA00006738"/>
    </source>
</evidence>
<dbReference type="GO" id="GO:0003676">
    <property type="term" value="F:nucleic acid binding"/>
    <property type="evidence" value="ECO:0007669"/>
    <property type="project" value="InterPro"/>
</dbReference>
<comment type="caution">
    <text evidence="3">The sequence shown here is derived from an EMBL/GenBank/DDBJ whole genome shotgun (WGS) entry which is preliminary data.</text>
</comment>
<protein>
    <recommendedName>
        <fullName evidence="2">UPF0102 protein GCM10010982_18940</fullName>
    </recommendedName>
</protein>
<dbReference type="RefSeq" id="WP_188693702.1">
    <property type="nucleotide sequence ID" value="NZ_BMLS01000002.1"/>
</dbReference>
<dbReference type="Pfam" id="PF02021">
    <property type="entry name" value="UPF0102"/>
    <property type="match status" value="1"/>
</dbReference>
<evidence type="ECO:0000313" key="3">
    <source>
        <dbReference type="EMBL" id="GGO68907.1"/>
    </source>
</evidence>
<reference evidence="3" key="2">
    <citation type="submission" date="2020-09" db="EMBL/GenBank/DDBJ databases">
        <authorList>
            <person name="Sun Q."/>
            <person name="Zhou Y."/>
        </authorList>
    </citation>
    <scope>NUCLEOTIDE SEQUENCE</scope>
    <source>
        <strain evidence="3">CGMCC 1.7086</strain>
    </source>
</reference>
<name>A0A917YYF7_9ALTE</name>
<dbReference type="PANTHER" id="PTHR34039">
    <property type="entry name" value="UPF0102 PROTEIN YRAN"/>
    <property type="match status" value="1"/>
</dbReference>
<organism evidence="3 4">
    <name type="scientific">Bowmanella pacifica</name>
    <dbReference type="NCBI Taxonomy" id="502051"/>
    <lineage>
        <taxon>Bacteria</taxon>
        <taxon>Pseudomonadati</taxon>
        <taxon>Pseudomonadota</taxon>
        <taxon>Gammaproteobacteria</taxon>
        <taxon>Alteromonadales</taxon>
        <taxon>Alteromonadaceae</taxon>
        <taxon>Bowmanella</taxon>
    </lineage>
</organism>
<dbReference type="Proteomes" id="UP000606935">
    <property type="component" value="Unassembled WGS sequence"/>
</dbReference>
<reference evidence="3" key="1">
    <citation type="journal article" date="2014" name="Int. J. Syst. Evol. Microbiol.">
        <title>Complete genome sequence of Corynebacterium casei LMG S-19264T (=DSM 44701T), isolated from a smear-ripened cheese.</title>
        <authorList>
            <consortium name="US DOE Joint Genome Institute (JGI-PGF)"/>
            <person name="Walter F."/>
            <person name="Albersmeier A."/>
            <person name="Kalinowski J."/>
            <person name="Ruckert C."/>
        </authorList>
    </citation>
    <scope>NUCLEOTIDE SEQUENCE</scope>
    <source>
        <strain evidence="3">CGMCC 1.7086</strain>
    </source>
</reference>
<dbReference type="NCBIfam" id="NF009150">
    <property type="entry name" value="PRK12497.1-3"/>
    <property type="match status" value="1"/>
</dbReference>
<dbReference type="InterPro" id="IPR003509">
    <property type="entry name" value="UPF0102_YraN-like"/>
</dbReference>
<dbReference type="EMBL" id="BMLS01000002">
    <property type="protein sequence ID" value="GGO68907.1"/>
    <property type="molecule type" value="Genomic_DNA"/>
</dbReference>
<dbReference type="Gene3D" id="3.40.1350.10">
    <property type="match status" value="1"/>
</dbReference>
<accession>A0A917YYF7</accession>